<organism evidence="2 3">
    <name type="scientific">Magnetospirillum sulfuroxidans</name>
    <dbReference type="NCBI Taxonomy" id="611300"/>
    <lineage>
        <taxon>Bacteria</taxon>
        <taxon>Pseudomonadati</taxon>
        <taxon>Pseudomonadota</taxon>
        <taxon>Alphaproteobacteria</taxon>
        <taxon>Rhodospirillales</taxon>
        <taxon>Rhodospirillaceae</taxon>
        <taxon>Magnetospirillum</taxon>
    </lineage>
</organism>
<dbReference type="RefSeq" id="WP_211548831.1">
    <property type="nucleotide sequence ID" value="NZ_JAGTUF010000009.1"/>
</dbReference>
<feature type="transmembrane region" description="Helical" evidence="1">
    <location>
        <begin position="40"/>
        <end position="58"/>
    </location>
</feature>
<keyword evidence="1" id="KW-0472">Membrane</keyword>
<name>A0ABS5IEU9_9PROT</name>
<evidence type="ECO:0000256" key="1">
    <source>
        <dbReference type="SAM" id="Phobius"/>
    </source>
</evidence>
<evidence type="ECO:0000313" key="3">
    <source>
        <dbReference type="Proteomes" id="UP000680714"/>
    </source>
</evidence>
<keyword evidence="1" id="KW-0812">Transmembrane</keyword>
<keyword evidence="1" id="KW-1133">Transmembrane helix</keyword>
<evidence type="ECO:0000313" key="2">
    <source>
        <dbReference type="EMBL" id="MBR9972258.1"/>
    </source>
</evidence>
<comment type="caution">
    <text evidence="2">The sequence shown here is derived from an EMBL/GenBank/DDBJ whole genome shotgun (WGS) entry which is preliminary data.</text>
</comment>
<accession>A0ABS5IEU9</accession>
<feature type="transmembrane region" description="Helical" evidence="1">
    <location>
        <begin position="70"/>
        <end position="91"/>
    </location>
</feature>
<dbReference type="EMBL" id="JAGTUF010000009">
    <property type="protein sequence ID" value="MBR9972258.1"/>
    <property type="molecule type" value="Genomic_DNA"/>
</dbReference>
<feature type="transmembrane region" description="Helical" evidence="1">
    <location>
        <begin position="12"/>
        <end position="33"/>
    </location>
</feature>
<dbReference type="Proteomes" id="UP000680714">
    <property type="component" value="Unassembled WGS sequence"/>
</dbReference>
<proteinExistence type="predicted"/>
<protein>
    <submittedName>
        <fullName evidence="2">DUF4405 domain-containing protein</fullName>
    </submittedName>
</protein>
<gene>
    <name evidence="2" type="ORF">KEC16_11100</name>
</gene>
<keyword evidence="3" id="KW-1185">Reference proteome</keyword>
<sequence>MTGILWRKHITAATAALFSVVGLSGTLIFFHLGESLLKGLHEWLGLGFVVLAGLHVWRNGPAFIKLMTKPATHAAFALAVVAAGGFMLASGGEDSGNPMRRFVQAAENAPLSALAPVIGISEPVLVERLTQAGVPVSAMTISLKQLSDHSGMPVPALLNAAVTTKK</sequence>
<reference evidence="2 3" key="1">
    <citation type="submission" date="2021-04" db="EMBL/GenBank/DDBJ databases">
        <title>Magnetospirillum sulfuroxidans sp. nov., a facultative chemolithoautotrophic sulfur-oxidizing alphaproteobacterium isolated from freshwater sediment and proposals for Paramagetospirillum gen. nov., and Magnetospirillaceae fam. nov.</title>
        <authorList>
            <person name="Koziaeva V."/>
            <person name="Geelhoed J.S."/>
            <person name="Sorokin D.Y."/>
            <person name="Grouzdev D.S."/>
        </authorList>
    </citation>
    <scope>NUCLEOTIDE SEQUENCE [LARGE SCALE GENOMIC DNA]</scope>
    <source>
        <strain evidence="2 3">J10</strain>
    </source>
</reference>